<reference evidence="6 7" key="1">
    <citation type="submission" date="2018-11" db="EMBL/GenBank/DDBJ databases">
        <title>Erythrobacter spongiae sp. nov., isolated from a marine sponge.</title>
        <authorList>
            <person name="Zhuang L."/>
            <person name="Luo L."/>
        </authorList>
    </citation>
    <scope>NUCLEOTIDE SEQUENCE [LARGE SCALE GENOMIC DNA]</scope>
    <source>
        <strain evidence="6 7">HN-E23</strain>
    </source>
</reference>
<dbReference type="RefSeq" id="WP_123879468.1">
    <property type="nucleotide sequence ID" value="NZ_RPFZ01000001.1"/>
</dbReference>
<evidence type="ECO:0000256" key="4">
    <source>
        <dbReference type="PIRSR" id="PIRSR001549-1"/>
    </source>
</evidence>
<comment type="subunit">
    <text evidence="2 3">Homodimer.</text>
</comment>
<dbReference type="InterPro" id="IPR006195">
    <property type="entry name" value="aa-tRNA-synth_II"/>
</dbReference>
<keyword evidence="3" id="KW-0030">Aminoacyl-tRNA synthetase</keyword>
<evidence type="ECO:0000259" key="5">
    <source>
        <dbReference type="PROSITE" id="PS50862"/>
    </source>
</evidence>
<keyword evidence="3" id="KW-0963">Cytoplasm</keyword>
<keyword evidence="3" id="KW-0547">Nucleotide-binding</keyword>
<dbReference type="GO" id="GO:0005737">
    <property type="term" value="C:cytoplasm"/>
    <property type="evidence" value="ECO:0007669"/>
    <property type="project" value="UniProtKB-SubCell"/>
</dbReference>
<dbReference type="GO" id="GO:0006427">
    <property type="term" value="P:histidyl-tRNA aminoacylation"/>
    <property type="evidence" value="ECO:0007669"/>
    <property type="project" value="UniProtKB-UniRule"/>
</dbReference>
<dbReference type="PIRSF" id="PIRSF001549">
    <property type="entry name" value="His-tRNA_synth"/>
    <property type="match status" value="1"/>
</dbReference>
<dbReference type="PANTHER" id="PTHR43707">
    <property type="entry name" value="HISTIDYL-TRNA SYNTHETASE"/>
    <property type="match status" value="1"/>
</dbReference>
<sequence length="445" mass="49620">MSKSNTPQAIRGTQDIFGADAESFAFIVETFERVRRLYRFRRVEMPVFERTEVFARSIGETTDIVSKEMYSFEDRGGDSLTLRPEFTAGIARAFVTNGWQQHAPLKVATHGPLFRYERPQKGRYRQFHQIDAEIIGAAEPQADVELLAMADQLLKELGIEGVTLHLNTLGDADSRDAWRAALVEYFSGVREKLSEDSQGRLEKNPLRILDSKDPRDREFVAGAPRIDQFLSDEARAFFDAVTGGLDAAGVKWTRAESLVRGLDYYRHTAFEFIPDEGSAAAEALGSQSTILGGGRYDGLMESLGGASTPAVGWAAGIERLAMLVPAAKLRNYQEVVGVIAETPEAAAVAQEISTYLRSKNLQVDQLYSGRSNKVLKKLRDRGVTTALFVAAPPFSRFKATINIKRFRGFRHDTEKVFVERFASKYELTLDPQVDGFSYDFGLVDE</sequence>
<evidence type="ECO:0000313" key="6">
    <source>
        <dbReference type="EMBL" id="RPF71226.1"/>
    </source>
</evidence>
<dbReference type="Gene3D" id="3.30.930.10">
    <property type="entry name" value="Bira Bifunctional Protein, Domain 2"/>
    <property type="match status" value="1"/>
</dbReference>
<evidence type="ECO:0000256" key="1">
    <source>
        <dbReference type="ARBA" id="ARBA00008226"/>
    </source>
</evidence>
<comment type="caution">
    <text evidence="6">The sequence shown here is derived from an EMBL/GenBank/DDBJ whole genome shotgun (WGS) entry which is preliminary data.</text>
</comment>
<proteinExistence type="inferred from homology"/>
<dbReference type="PROSITE" id="PS50862">
    <property type="entry name" value="AA_TRNA_LIGASE_II"/>
    <property type="match status" value="1"/>
</dbReference>
<dbReference type="HAMAP" id="MF_00127">
    <property type="entry name" value="His_tRNA_synth"/>
    <property type="match status" value="1"/>
</dbReference>
<feature type="binding site" evidence="4">
    <location>
        <begin position="264"/>
        <end position="265"/>
    </location>
    <ligand>
        <name>L-histidine</name>
        <dbReference type="ChEBI" id="CHEBI:57595"/>
    </ligand>
</feature>
<protein>
    <recommendedName>
        <fullName evidence="3">Histidine--tRNA ligase</fullName>
        <ecNumber evidence="3">6.1.1.21</ecNumber>
    </recommendedName>
    <alternativeName>
        <fullName evidence="3">Histidyl-tRNA synthetase</fullName>
        <shortName evidence="3">HisRS</shortName>
    </alternativeName>
</protein>
<keyword evidence="3" id="KW-0648">Protein biosynthesis</keyword>
<keyword evidence="7" id="KW-1185">Reference proteome</keyword>
<dbReference type="EC" id="6.1.1.21" evidence="3"/>
<feature type="binding site" evidence="4">
    <location>
        <position position="133"/>
    </location>
    <ligand>
        <name>L-histidine</name>
        <dbReference type="ChEBI" id="CHEBI:57595"/>
    </ligand>
</feature>
<evidence type="ECO:0000256" key="2">
    <source>
        <dbReference type="ARBA" id="ARBA00011738"/>
    </source>
</evidence>
<organism evidence="6 7">
    <name type="scientific">Aurantiacibacter spongiae</name>
    <dbReference type="NCBI Taxonomy" id="2488860"/>
    <lineage>
        <taxon>Bacteria</taxon>
        <taxon>Pseudomonadati</taxon>
        <taxon>Pseudomonadota</taxon>
        <taxon>Alphaproteobacteria</taxon>
        <taxon>Sphingomonadales</taxon>
        <taxon>Erythrobacteraceae</taxon>
        <taxon>Aurantiacibacter</taxon>
    </lineage>
</organism>
<feature type="binding site" evidence="4">
    <location>
        <position position="115"/>
    </location>
    <ligand>
        <name>L-histidine</name>
        <dbReference type="ChEBI" id="CHEBI:57595"/>
    </ligand>
</feature>
<dbReference type="PANTHER" id="PTHR43707:SF1">
    <property type="entry name" value="HISTIDINE--TRNA LIGASE, MITOCHONDRIAL-RELATED"/>
    <property type="match status" value="1"/>
</dbReference>
<dbReference type="OrthoDB" id="9800814at2"/>
<dbReference type="GO" id="GO:0005524">
    <property type="term" value="F:ATP binding"/>
    <property type="evidence" value="ECO:0007669"/>
    <property type="project" value="UniProtKB-UniRule"/>
</dbReference>
<keyword evidence="3" id="KW-0067">ATP-binding</keyword>
<name>A0A3N5CS93_9SPHN</name>
<dbReference type="InterPro" id="IPR045864">
    <property type="entry name" value="aa-tRNA-synth_II/BPL/LPL"/>
</dbReference>
<keyword evidence="3 6" id="KW-0436">Ligase</keyword>
<evidence type="ECO:0000256" key="3">
    <source>
        <dbReference type="HAMAP-Rule" id="MF_00127"/>
    </source>
</evidence>
<feature type="binding site" evidence="4">
    <location>
        <position position="129"/>
    </location>
    <ligand>
        <name>L-histidine</name>
        <dbReference type="ChEBI" id="CHEBI:57595"/>
    </ligand>
</feature>
<comment type="subcellular location">
    <subcellularLocation>
        <location evidence="3">Cytoplasm</location>
    </subcellularLocation>
</comment>
<dbReference type="AlphaFoldDB" id="A0A3N5CS93"/>
<gene>
    <name evidence="3" type="primary">hisS</name>
    <name evidence="6" type="ORF">EG799_06100</name>
</gene>
<dbReference type="EMBL" id="RPFZ01000001">
    <property type="protein sequence ID" value="RPF71226.1"/>
    <property type="molecule type" value="Genomic_DNA"/>
</dbReference>
<dbReference type="InterPro" id="IPR015807">
    <property type="entry name" value="His-tRNA-ligase"/>
</dbReference>
<dbReference type="Pfam" id="PF13393">
    <property type="entry name" value="tRNA-synt_His"/>
    <property type="match status" value="1"/>
</dbReference>
<dbReference type="InterPro" id="IPR041715">
    <property type="entry name" value="HisRS-like_core"/>
</dbReference>
<feature type="domain" description="Aminoacyl-transfer RNA synthetases class-II family profile" evidence="5">
    <location>
        <begin position="1"/>
        <end position="324"/>
    </location>
</feature>
<dbReference type="CDD" id="cd00773">
    <property type="entry name" value="HisRS-like_core"/>
    <property type="match status" value="1"/>
</dbReference>
<dbReference type="NCBIfam" id="TIGR00442">
    <property type="entry name" value="hisS"/>
    <property type="match status" value="1"/>
</dbReference>
<dbReference type="Proteomes" id="UP000275232">
    <property type="component" value="Unassembled WGS sequence"/>
</dbReference>
<dbReference type="InterPro" id="IPR004516">
    <property type="entry name" value="HisRS/HisZ"/>
</dbReference>
<comment type="catalytic activity">
    <reaction evidence="3">
        <text>tRNA(His) + L-histidine + ATP = L-histidyl-tRNA(His) + AMP + diphosphate + H(+)</text>
        <dbReference type="Rhea" id="RHEA:17313"/>
        <dbReference type="Rhea" id="RHEA-COMP:9665"/>
        <dbReference type="Rhea" id="RHEA-COMP:9689"/>
        <dbReference type="ChEBI" id="CHEBI:15378"/>
        <dbReference type="ChEBI" id="CHEBI:30616"/>
        <dbReference type="ChEBI" id="CHEBI:33019"/>
        <dbReference type="ChEBI" id="CHEBI:57595"/>
        <dbReference type="ChEBI" id="CHEBI:78442"/>
        <dbReference type="ChEBI" id="CHEBI:78527"/>
        <dbReference type="ChEBI" id="CHEBI:456215"/>
        <dbReference type="EC" id="6.1.1.21"/>
    </reaction>
</comment>
<accession>A0A3N5CS93</accession>
<dbReference type="GO" id="GO:0004821">
    <property type="term" value="F:histidine-tRNA ligase activity"/>
    <property type="evidence" value="ECO:0007669"/>
    <property type="project" value="UniProtKB-UniRule"/>
</dbReference>
<evidence type="ECO:0000313" key="7">
    <source>
        <dbReference type="Proteomes" id="UP000275232"/>
    </source>
</evidence>
<comment type="similarity">
    <text evidence="1 3">Belongs to the class-II aminoacyl-tRNA synthetase family.</text>
</comment>
<dbReference type="SUPFAM" id="SSF55681">
    <property type="entry name" value="Class II aaRS and biotin synthetases"/>
    <property type="match status" value="1"/>
</dbReference>
<feature type="binding site" evidence="4">
    <location>
        <begin position="85"/>
        <end position="87"/>
    </location>
    <ligand>
        <name>L-histidine</name>
        <dbReference type="ChEBI" id="CHEBI:57595"/>
    </ligand>
</feature>
<feature type="binding site" evidence="4">
    <location>
        <position position="260"/>
    </location>
    <ligand>
        <name>L-histidine</name>
        <dbReference type="ChEBI" id="CHEBI:57595"/>
    </ligand>
</feature>